<protein>
    <submittedName>
        <fullName evidence="1">Uncharacterized protein</fullName>
    </submittedName>
</protein>
<keyword evidence="2" id="KW-1185">Reference proteome</keyword>
<name>A0A8J3TVI9_9ACTN</name>
<proteinExistence type="predicted"/>
<accession>A0A8J3TVI9</accession>
<reference evidence="1 2" key="1">
    <citation type="submission" date="2021-01" db="EMBL/GenBank/DDBJ databases">
        <title>Whole genome shotgun sequence of Planotetraspora mira NBRC 15435.</title>
        <authorList>
            <person name="Komaki H."/>
            <person name="Tamura T."/>
        </authorList>
    </citation>
    <scope>NUCLEOTIDE SEQUENCE [LARGE SCALE GENOMIC DNA]</scope>
    <source>
        <strain evidence="1 2">NBRC 15435</strain>
    </source>
</reference>
<dbReference type="AlphaFoldDB" id="A0A8J3TVI9"/>
<sequence length="67" mass="6688">MRLVDGCMLAGRVAPSCGVAVHRSGAATIERVVFGIAVSAPSVGAVVAGRINQPFVAADSPPSCHIS</sequence>
<comment type="caution">
    <text evidence="1">The sequence shown here is derived from an EMBL/GenBank/DDBJ whole genome shotgun (WGS) entry which is preliminary data.</text>
</comment>
<organism evidence="1 2">
    <name type="scientific">Planotetraspora mira</name>
    <dbReference type="NCBI Taxonomy" id="58121"/>
    <lineage>
        <taxon>Bacteria</taxon>
        <taxon>Bacillati</taxon>
        <taxon>Actinomycetota</taxon>
        <taxon>Actinomycetes</taxon>
        <taxon>Streptosporangiales</taxon>
        <taxon>Streptosporangiaceae</taxon>
        <taxon>Planotetraspora</taxon>
    </lineage>
</organism>
<gene>
    <name evidence="1" type="ORF">Pmi06nite_63080</name>
</gene>
<evidence type="ECO:0000313" key="2">
    <source>
        <dbReference type="Proteomes" id="UP000650628"/>
    </source>
</evidence>
<dbReference type="Proteomes" id="UP000650628">
    <property type="component" value="Unassembled WGS sequence"/>
</dbReference>
<dbReference type="EMBL" id="BOOO01000037">
    <property type="protein sequence ID" value="GII32866.1"/>
    <property type="molecule type" value="Genomic_DNA"/>
</dbReference>
<evidence type="ECO:0000313" key="1">
    <source>
        <dbReference type="EMBL" id="GII32866.1"/>
    </source>
</evidence>